<comment type="caution">
    <text evidence="1">The sequence shown here is derived from an EMBL/GenBank/DDBJ whole genome shotgun (WGS) entry which is preliminary data.</text>
</comment>
<dbReference type="InterPro" id="IPR012337">
    <property type="entry name" value="RNaseH-like_sf"/>
</dbReference>
<protein>
    <submittedName>
        <fullName evidence="1">Uncharacterized protein</fullName>
    </submittedName>
</protein>
<proteinExistence type="predicted"/>
<dbReference type="InterPro" id="IPR036397">
    <property type="entry name" value="RNaseH_sf"/>
</dbReference>
<keyword evidence="2" id="KW-1185">Reference proteome</keyword>
<gene>
    <name evidence="1" type="ORF">CR513_19419</name>
</gene>
<sequence>MNGAVEAANKNIKKIIQKMVVTYKDWHEMLPYALHEYHTSIRTSTGATLYSLVYGTEAVLPIEVEIPSLRVLADLELEEVKWRRIKNAFDKKARPHVFKEGDMVLKKILPNAKDQRGKWAPNYEGPYVVKQAFSRGALILTDTEG</sequence>
<dbReference type="EMBL" id="QJKJ01003575">
    <property type="protein sequence ID" value="RDX97777.1"/>
    <property type="molecule type" value="Genomic_DNA"/>
</dbReference>
<accession>A0A371H4T6</accession>
<dbReference type="AlphaFoldDB" id="A0A371H4T6"/>
<evidence type="ECO:0000313" key="1">
    <source>
        <dbReference type="EMBL" id="RDX97777.1"/>
    </source>
</evidence>
<dbReference type="STRING" id="157652.A0A371H4T6"/>
<organism evidence="1 2">
    <name type="scientific">Mucuna pruriens</name>
    <name type="common">Velvet bean</name>
    <name type="synonym">Dolichos pruriens</name>
    <dbReference type="NCBI Taxonomy" id="157652"/>
    <lineage>
        <taxon>Eukaryota</taxon>
        <taxon>Viridiplantae</taxon>
        <taxon>Streptophyta</taxon>
        <taxon>Embryophyta</taxon>
        <taxon>Tracheophyta</taxon>
        <taxon>Spermatophyta</taxon>
        <taxon>Magnoliopsida</taxon>
        <taxon>eudicotyledons</taxon>
        <taxon>Gunneridae</taxon>
        <taxon>Pentapetalae</taxon>
        <taxon>rosids</taxon>
        <taxon>fabids</taxon>
        <taxon>Fabales</taxon>
        <taxon>Fabaceae</taxon>
        <taxon>Papilionoideae</taxon>
        <taxon>50 kb inversion clade</taxon>
        <taxon>NPAAA clade</taxon>
        <taxon>indigoferoid/millettioid clade</taxon>
        <taxon>Phaseoleae</taxon>
        <taxon>Mucuna</taxon>
    </lineage>
</organism>
<dbReference type="GO" id="GO:0003676">
    <property type="term" value="F:nucleic acid binding"/>
    <property type="evidence" value="ECO:0007669"/>
    <property type="project" value="InterPro"/>
</dbReference>
<evidence type="ECO:0000313" key="2">
    <source>
        <dbReference type="Proteomes" id="UP000257109"/>
    </source>
</evidence>
<dbReference type="PANTHER" id="PTHR48475:SF1">
    <property type="entry name" value="RNASE H TYPE-1 DOMAIN-CONTAINING PROTEIN"/>
    <property type="match status" value="1"/>
</dbReference>
<dbReference type="OrthoDB" id="1637540at2759"/>
<reference evidence="1" key="1">
    <citation type="submission" date="2018-05" db="EMBL/GenBank/DDBJ databases">
        <title>Draft genome of Mucuna pruriens seed.</title>
        <authorList>
            <person name="Nnadi N.E."/>
            <person name="Vos R."/>
            <person name="Hasami M.H."/>
            <person name="Devisetty U.K."/>
            <person name="Aguiy J.C."/>
        </authorList>
    </citation>
    <scope>NUCLEOTIDE SEQUENCE [LARGE SCALE GENOMIC DNA]</scope>
    <source>
        <strain evidence="1">JCA_2017</strain>
    </source>
</reference>
<dbReference type="Gene3D" id="3.30.420.10">
    <property type="entry name" value="Ribonuclease H-like superfamily/Ribonuclease H"/>
    <property type="match status" value="1"/>
</dbReference>
<dbReference type="PANTHER" id="PTHR48475">
    <property type="entry name" value="RIBONUCLEASE H"/>
    <property type="match status" value="1"/>
</dbReference>
<dbReference type="Proteomes" id="UP000257109">
    <property type="component" value="Unassembled WGS sequence"/>
</dbReference>
<name>A0A371H4T6_MUCPR</name>
<dbReference type="SUPFAM" id="SSF53098">
    <property type="entry name" value="Ribonuclease H-like"/>
    <property type="match status" value="1"/>
</dbReference>
<feature type="non-terminal residue" evidence="1">
    <location>
        <position position="1"/>
    </location>
</feature>